<keyword evidence="1" id="KW-0677">Repeat</keyword>
<feature type="repeat" description="TPR" evidence="3">
    <location>
        <begin position="752"/>
        <end position="785"/>
    </location>
</feature>
<evidence type="ECO:0000256" key="1">
    <source>
        <dbReference type="ARBA" id="ARBA00022737"/>
    </source>
</evidence>
<proteinExistence type="predicted"/>
<dbReference type="Proteomes" id="UP000219215">
    <property type="component" value="Chromosome DPRO"/>
</dbReference>
<feature type="repeat" description="TPR" evidence="3">
    <location>
        <begin position="43"/>
        <end position="76"/>
    </location>
</feature>
<dbReference type="InterPro" id="IPR019734">
    <property type="entry name" value="TPR_rpt"/>
</dbReference>
<feature type="repeat" description="TPR" evidence="3">
    <location>
        <begin position="77"/>
        <end position="110"/>
    </location>
</feature>
<dbReference type="SUPFAM" id="SSF48452">
    <property type="entry name" value="TPR-like"/>
    <property type="match status" value="4"/>
</dbReference>
<dbReference type="PROSITE" id="PS50005">
    <property type="entry name" value="TPR"/>
    <property type="match status" value="5"/>
</dbReference>
<evidence type="ECO:0000256" key="3">
    <source>
        <dbReference type="PROSITE-ProRule" id="PRU00339"/>
    </source>
</evidence>
<dbReference type="NCBIfam" id="TIGR02917">
    <property type="entry name" value="PEP_TPR_lipo"/>
    <property type="match status" value="1"/>
</dbReference>
<dbReference type="PANTHER" id="PTHR45586">
    <property type="entry name" value="TPR REPEAT-CONTAINING PROTEIN PA4667"/>
    <property type="match status" value="1"/>
</dbReference>
<name>A0A2C8F757_9BACT</name>
<dbReference type="Pfam" id="PF13181">
    <property type="entry name" value="TPR_8"/>
    <property type="match status" value="2"/>
</dbReference>
<dbReference type="InterPro" id="IPR011990">
    <property type="entry name" value="TPR-like_helical_dom_sf"/>
</dbReference>
<evidence type="ECO:0000313" key="4">
    <source>
        <dbReference type="EMBL" id="SOB58258.1"/>
    </source>
</evidence>
<dbReference type="Pfam" id="PF13432">
    <property type="entry name" value="TPR_16"/>
    <property type="match status" value="3"/>
</dbReference>
<dbReference type="SMART" id="SM00028">
    <property type="entry name" value="TPR"/>
    <property type="match status" value="15"/>
</dbReference>
<accession>A0A2C8F757</accession>
<dbReference type="EMBL" id="LT907975">
    <property type="protein sequence ID" value="SOB58258.1"/>
    <property type="molecule type" value="Genomic_DNA"/>
</dbReference>
<reference evidence="5" key="1">
    <citation type="submission" date="2017-09" db="EMBL/GenBank/DDBJ databases">
        <authorList>
            <person name="Regsiter A."/>
            <person name="William W."/>
        </authorList>
    </citation>
    <scope>NUCLEOTIDE SEQUENCE [LARGE SCALE GENOMIC DNA]</scope>
    <source>
        <strain evidence="5">500-1</strain>
    </source>
</reference>
<feature type="repeat" description="TPR" evidence="3">
    <location>
        <begin position="145"/>
        <end position="178"/>
    </location>
</feature>
<sequence length="903" mass="100271">MECCIDCFFPNSNHKSLESAVNRLATILILILSLTMVACGQDVSELMAEGDQYLKEGNYQGAIVIYKTVLEDSPESMEARLGLAKAYLETGKISQAESNFEKYIRQNPYDKSVLIDMAKINSYEKDYDAAIGYLKDYIKEYPESSEAYQLLGKNYWALGDKPNTLQSLQKAVEVAPSDNDARFTLAQFIALEDGKEEADNLVAAILQDDPNHRDALLYRSRAEMAAGDLEKYQATLNQILANHPDDAFVKYALAKSYIAQARLDEAQAIADELKQTAPDTAFGNKIQGLVRYGQRDFKGAIDSFLEAVSIHPDLEGYFNLGLSYYNKGDLETAISNLRIAADRSDKFINAREMISLILLQQNRVDESIAEAQKVLEVDPQSVTARVILSDAYTLKGEPEKALQYAKKASEERPDFTGAYLKIGSLEYERGDMNKTESALRQAMDSAPQALRPKIVLASFYLSQSNKKQAKRVLEDGLTGAKGDVPLYVFLARLALQDNNADEAREYLAKAKEADPSVSRPYLMLASMNLATRQPDAAIAEYDELLQNRPGSMQGLIGKAGVLDMLDKHDEAVELYKKALESGHPRAYLSYAGSLLKRKQDEAGLAILDQGLAKHPNDPFLSNVKARTLLRHERYDEVIAMSEEIGKERPGVGLAMRTRVYVLKGEFETAMAEAEKMIEFSPKESQGYLVLADIHLRQSDNSAALTALERGLENCGPLPDLLLEISKRHMAGGEDNKALTYLDAAIKRNDKFYKAHSLKGDVYSRMGRNSKAIESYQKALDISEVYVPALNNLAMLYLEDAKMKEEALRLAYNAYLQAPWETAVLDTFGYALAVNDRADEAVMILEKAAVNAADNKAISYHLGYAYAKAGKKDRAREELAKVVDCSDCDNVENARKLLDSLGNG</sequence>
<dbReference type="Pfam" id="PF14559">
    <property type="entry name" value="TPR_19"/>
    <property type="match status" value="3"/>
</dbReference>
<keyword evidence="5" id="KW-1185">Reference proteome</keyword>
<dbReference type="InterPro" id="IPR051012">
    <property type="entry name" value="CellSynth/LPSAsmb/PSIAsmb"/>
</dbReference>
<protein>
    <submittedName>
        <fullName evidence="4">Photosystem I assembly protein Ycf3</fullName>
    </submittedName>
</protein>
<organism evidence="4 5">
    <name type="scientific">Pseudodesulfovibrio profundus</name>
    <dbReference type="NCBI Taxonomy" id="57320"/>
    <lineage>
        <taxon>Bacteria</taxon>
        <taxon>Pseudomonadati</taxon>
        <taxon>Thermodesulfobacteriota</taxon>
        <taxon>Desulfovibrionia</taxon>
        <taxon>Desulfovibrionales</taxon>
        <taxon>Desulfovibrionaceae</taxon>
    </lineage>
</organism>
<dbReference type="AlphaFoldDB" id="A0A2C8F757"/>
<dbReference type="PANTHER" id="PTHR45586:SF1">
    <property type="entry name" value="LIPOPOLYSACCHARIDE ASSEMBLY PROTEIN B"/>
    <property type="match status" value="1"/>
</dbReference>
<evidence type="ECO:0000313" key="5">
    <source>
        <dbReference type="Proteomes" id="UP000219215"/>
    </source>
</evidence>
<dbReference type="KEGG" id="pprf:DPRO_1365"/>
<dbReference type="InterPro" id="IPR014266">
    <property type="entry name" value="PEP-CTERM_TPR_PrsT"/>
</dbReference>
<dbReference type="Gene3D" id="1.25.40.10">
    <property type="entry name" value="Tetratricopeptide repeat domain"/>
    <property type="match status" value="6"/>
</dbReference>
<dbReference type="Pfam" id="PF13174">
    <property type="entry name" value="TPR_6"/>
    <property type="match status" value="2"/>
</dbReference>
<evidence type="ECO:0000256" key="2">
    <source>
        <dbReference type="ARBA" id="ARBA00022803"/>
    </source>
</evidence>
<feature type="repeat" description="TPR" evidence="3">
    <location>
        <begin position="416"/>
        <end position="449"/>
    </location>
</feature>
<keyword evidence="2 3" id="KW-0802">TPR repeat</keyword>
<gene>
    <name evidence="4" type="primary">ycf3</name>
    <name evidence="4" type="ORF">DPRO_1365</name>
</gene>